<name>A0A9Q0RS36_BLOTA</name>
<dbReference type="SUPFAM" id="SSF57424">
    <property type="entry name" value="LDL receptor-like module"/>
    <property type="match status" value="1"/>
</dbReference>
<dbReference type="OMA" id="DENPRIC"/>
<dbReference type="InterPro" id="IPR036055">
    <property type="entry name" value="LDL_receptor-like_sf"/>
</dbReference>
<feature type="region of interest" description="Disordered" evidence="3">
    <location>
        <begin position="53"/>
        <end position="78"/>
    </location>
</feature>
<evidence type="ECO:0000256" key="2">
    <source>
        <dbReference type="PROSITE-ProRule" id="PRU00124"/>
    </source>
</evidence>
<organism evidence="5 6">
    <name type="scientific">Blomia tropicalis</name>
    <name type="common">Mite</name>
    <dbReference type="NCBI Taxonomy" id="40697"/>
    <lineage>
        <taxon>Eukaryota</taxon>
        <taxon>Metazoa</taxon>
        <taxon>Ecdysozoa</taxon>
        <taxon>Arthropoda</taxon>
        <taxon>Chelicerata</taxon>
        <taxon>Arachnida</taxon>
        <taxon>Acari</taxon>
        <taxon>Acariformes</taxon>
        <taxon>Sarcoptiformes</taxon>
        <taxon>Astigmata</taxon>
        <taxon>Glycyphagoidea</taxon>
        <taxon>Echimyopodidae</taxon>
        <taxon>Blomia</taxon>
    </lineage>
</organism>
<gene>
    <name evidence="5" type="ORF">RDWZM_002296</name>
</gene>
<dbReference type="InterPro" id="IPR002172">
    <property type="entry name" value="LDrepeatLR_classA_rpt"/>
</dbReference>
<protein>
    <submittedName>
        <fullName evidence="5">Uncharacterized protein</fullName>
    </submittedName>
</protein>
<evidence type="ECO:0000313" key="5">
    <source>
        <dbReference type="EMBL" id="KAJ6223751.1"/>
    </source>
</evidence>
<dbReference type="EMBL" id="JAPWDV010000001">
    <property type="protein sequence ID" value="KAJ6223751.1"/>
    <property type="molecule type" value="Genomic_DNA"/>
</dbReference>
<keyword evidence="4" id="KW-0732">Signal</keyword>
<keyword evidence="6" id="KW-1185">Reference proteome</keyword>
<dbReference type="Pfam" id="PF00057">
    <property type="entry name" value="Ldl_recept_a"/>
    <property type="match status" value="1"/>
</dbReference>
<reference evidence="5" key="1">
    <citation type="submission" date="2022-12" db="EMBL/GenBank/DDBJ databases">
        <title>Genome assemblies of Blomia tropicalis.</title>
        <authorList>
            <person name="Cui Y."/>
        </authorList>
    </citation>
    <scope>NUCLEOTIDE SEQUENCE</scope>
    <source>
        <tissue evidence="5">Adult mites</tissue>
    </source>
</reference>
<feature type="chain" id="PRO_5040106357" evidence="4">
    <location>
        <begin position="24"/>
        <end position="184"/>
    </location>
</feature>
<dbReference type="PROSITE" id="PS50068">
    <property type="entry name" value="LDLRA_2"/>
    <property type="match status" value="1"/>
</dbReference>
<evidence type="ECO:0000256" key="1">
    <source>
        <dbReference type="ARBA" id="ARBA00023157"/>
    </source>
</evidence>
<dbReference type="CDD" id="cd00112">
    <property type="entry name" value="LDLa"/>
    <property type="match status" value="1"/>
</dbReference>
<sequence length="184" mass="21555">MKVAIYLIVVAFVCFQSWNHVSARNLIWTNEEKRTTYDWGKHTGNDFDWGKYTSTYSPNEDDHNNNNNNNNENNNHTNEDGNMWQHRCGAGTYTCAGAPGLCIDLTQMCDKRNDCPNGDDEETTYCQKRMSKHNSTHNDHEDEHKPNNRVVNRFRGQGFMFQIRKIKIDRSNVRLFDQDSDNRK</sequence>
<keyword evidence="1" id="KW-1015">Disulfide bond</keyword>
<dbReference type="AlphaFoldDB" id="A0A9Q0RS36"/>
<evidence type="ECO:0000256" key="3">
    <source>
        <dbReference type="SAM" id="MobiDB-lite"/>
    </source>
</evidence>
<proteinExistence type="predicted"/>
<comment type="caution">
    <text evidence="5">The sequence shown here is derived from an EMBL/GenBank/DDBJ whole genome shotgun (WGS) entry which is preliminary data.</text>
</comment>
<evidence type="ECO:0000313" key="6">
    <source>
        <dbReference type="Proteomes" id="UP001142055"/>
    </source>
</evidence>
<dbReference type="Proteomes" id="UP001142055">
    <property type="component" value="Chromosome 1"/>
</dbReference>
<feature type="compositionally biased region" description="Low complexity" evidence="3">
    <location>
        <begin position="65"/>
        <end position="78"/>
    </location>
</feature>
<dbReference type="SMART" id="SM00192">
    <property type="entry name" value="LDLa"/>
    <property type="match status" value="1"/>
</dbReference>
<dbReference type="Gene3D" id="2.40.128.620">
    <property type="match status" value="1"/>
</dbReference>
<feature type="signal peptide" evidence="4">
    <location>
        <begin position="1"/>
        <end position="23"/>
    </location>
</feature>
<accession>A0A9Q0RS36</accession>
<evidence type="ECO:0000256" key="4">
    <source>
        <dbReference type="SAM" id="SignalP"/>
    </source>
</evidence>
<dbReference type="InterPro" id="IPR023415">
    <property type="entry name" value="LDLR_class-A_CS"/>
</dbReference>
<dbReference type="PROSITE" id="PS01209">
    <property type="entry name" value="LDLRA_1"/>
    <property type="match status" value="1"/>
</dbReference>
<comment type="caution">
    <text evidence="2">Lacks conserved residue(s) required for the propagation of feature annotation.</text>
</comment>